<dbReference type="GO" id="GO:0005829">
    <property type="term" value="C:cytosol"/>
    <property type="evidence" value="ECO:0007669"/>
    <property type="project" value="TreeGrafter"/>
</dbReference>
<dbReference type="InterPro" id="IPR016009">
    <property type="entry name" value="tRNA_MeTrfase_TRMD/TRM10"/>
</dbReference>
<evidence type="ECO:0000256" key="6">
    <source>
        <dbReference type="ARBA" id="ARBA00014679"/>
    </source>
</evidence>
<name>A0A1G1Z5L3_9BACT</name>
<keyword evidence="8 15" id="KW-0489">Methyltransferase</keyword>
<dbReference type="HAMAP" id="MF_00605">
    <property type="entry name" value="TrmD"/>
    <property type="match status" value="1"/>
</dbReference>
<dbReference type="PANTHER" id="PTHR46417">
    <property type="entry name" value="TRNA (GUANINE-N(1)-)-METHYLTRANSFERASE"/>
    <property type="match status" value="1"/>
</dbReference>
<gene>
    <name evidence="15" type="primary">trmD</name>
    <name evidence="18" type="ORF">A3F24_01600</name>
</gene>
<dbReference type="InterPro" id="IPR029026">
    <property type="entry name" value="tRNA_m1G_MTases_N"/>
</dbReference>
<evidence type="ECO:0000256" key="7">
    <source>
        <dbReference type="ARBA" id="ARBA00022490"/>
    </source>
</evidence>
<dbReference type="InterPro" id="IPR029028">
    <property type="entry name" value="Alpha/beta_knot_MTases"/>
</dbReference>
<comment type="caution">
    <text evidence="15">Lacks conserved residue(s) required for the propagation of feature annotation.</text>
</comment>
<evidence type="ECO:0000256" key="1">
    <source>
        <dbReference type="ARBA" id="ARBA00002634"/>
    </source>
</evidence>
<comment type="caution">
    <text evidence="18">The sequence shown here is derived from an EMBL/GenBank/DDBJ whole genome shotgun (WGS) entry which is preliminary data.</text>
</comment>
<comment type="catalytic activity">
    <reaction evidence="14 15 16">
        <text>guanosine(37) in tRNA + S-adenosyl-L-methionine = N(1)-methylguanosine(37) in tRNA + S-adenosyl-L-homocysteine + H(+)</text>
        <dbReference type="Rhea" id="RHEA:36899"/>
        <dbReference type="Rhea" id="RHEA-COMP:10145"/>
        <dbReference type="Rhea" id="RHEA-COMP:10147"/>
        <dbReference type="ChEBI" id="CHEBI:15378"/>
        <dbReference type="ChEBI" id="CHEBI:57856"/>
        <dbReference type="ChEBI" id="CHEBI:59789"/>
        <dbReference type="ChEBI" id="CHEBI:73542"/>
        <dbReference type="ChEBI" id="CHEBI:74269"/>
        <dbReference type="EC" id="2.1.1.228"/>
    </reaction>
</comment>
<evidence type="ECO:0000256" key="9">
    <source>
        <dbReference type="ARBA" id="ARBA00022679"/>
    </source>
</evidence>
<proteinExistence type="inferred from homology"/>
<dbReference type="Pfam" id="PF01746">
    <property type="entry name" value="tRNA_m1G_MT"/>
    <property type="match status" value="1"/>
</dbReference>
<evidence type="ECO:0000256" key="3">
    <source>
        <dbReference type="ARBA" id="ARBA00007630"/>
    </source>
</evidence>
<keyword evidence="7 15" id="KW-0963">Cytoplasm</keyword>
<protein>
    <recommendedName>
        <fullName evidence="6 15">tRNA (guanine-N(1)-)-methyltransferase</fullName>
        <ecNumber evidence="5 15">2.1.1.228</ecNumber>
    </recommendedName>
    <alternativeName>
        <fullName evidence="12 15">M1G-methyltransferase</fullName>
    </alternativeName>
    <alternativeName>
        <fullName evidence="13 15">tRNA [GM37] methyltransferase</fullName>
    </alternativeName>
</protein>
<comment type="subcellular location">
    <subcellularLocation>
        <location evidence="2 15 16">Cytoplasm</location>
    </subcellularLocation>
</comment>
<evidence type="ECO:0000313" key="18">
    <source>
        <dbReference type="EMBL" id="OGY59190.1"/>
    </source>
</evidence>
<dbReference type="EMBL" id="MHIX01000021">
    <property type="protein sequence ID" value="OGY59190.1"/>
    <property type="molecule type" value="Genomic_DNA"/>
</dbReference>
<comment type="function">
    <text evidence="1 15 16">Specifically methylates guanosine-37 in various tRNAs.</text>
</comment>
<dbReference type="Proteomes" id="UP000178515">
    <property type="component" value="Unassembled WGS sequence"/>
</dbReference>
<keyword evidence="10 15" id="KW-0949">S-adenosyl-L-methionine</keyword>
<evidence type="ECO:0000256" key="5">
    <source>
        <dbReference type="ARBA" id="ARBA00012807"/>
    </source>
</evidence>
<evidence type="ECO:0000256" key="10">
    <source>
        <dbReference type="ARBA" id="ARBA00022691"/>
    </source>
</evidence>
<comment type="subunit">
    <text evidence="4 15 16">Homodimer.</text>
</comment>
<keyword evidence="9 15" id="KW-0808">Transferase</keyword>
<evidence type="ECO:0000256" key="2">
    <source>
        <dbReference type="ARBA" id="ARBA00004496"/>
    </source>
</evidence>
<dbReference type="NCBIfam" id="TIGR00088">
    <property type="entry name" value="trmD"/>
    <property type="match status" value="1"/>
</dbReference>
<evidence type="ECO:0000256" key="4">
    <source>
        <dbReference type="ARBA" id="ARBA00011738"/>
    </source>
</evidence>
<evidence type="ECO:0000256" key="14">
    <source>
        <dbReference type="ARBA" id="ARBA00047783"/>
    </source>
</evidence>
<dbReference type="EC" id="2.1.1.228" evidence="5 15"/>
<dbReference type="AlphaFoldDB" id="A0A1G1Z5L3"/>
<organism evidence="18 19">
    <name type="scientific">Candidatus Colwellbacteria bacterium RIFCSPHIGHO2_12_FULL_44_17</name>
    <dbReference type="NCBI Taxonomy" id="1797689"/>
    <lineage>
        <taxon>Bacteria</taxon>
        <taxon>Candidatus Colwelliibacteriota</taxon>
    </lineage>
</organism>
<accession>A0A1G1Z5L3</accession>
<dbReference type="Gene3D" id="3.40.1280.10">
    <property type="match status" value="1"/>
</dbReference>
<feature type="domain" description="tRNA methyltransferase TRMD/TRM10-type" evidence="17">
    <location>
        <begin position="1"/>
        <end position="217"/>
    </location>
</feature>
<evidence type="ECO:0000259" key="17">
    <source>
        <dbReference type="Pfam" id="PF01746"/>
    </source>
</evidence>
<sequence>MRFDIITIFPDIIKSYTDESIIKRAVARKLLKIDIHDLRNFASGKHKKVDDKPYGGGPGMVMKAEPVIKAVKSLKPKKQETIIITFSPAGKKFNAAYARKLAAQKNLILIADRYEGMDERVKKILKSEYRLKTFSIGPYVVTGGELPSLIVLDAVARHIPNVLGKEESLEEKRYGVGVPVYTRPKIIKIKGKKYSVPKVLTSGNHEQVEMWRKKNQKPNF</sequence>
<reference evidence="18 19" key="1">
    <citation type="journal article" date="2016" name="Nat. Commun.">
        <title>Thousands of microbial genomes shed light on interconnected biogeochemical processes in an aquifer system.</title>
        <authorList>
            <person name="Anantharaman K."/>
            <person name="Brown C.T."/>
            <person name="Hug L.A."/>
            <person name="Sharon I."/>
            <person name="Castelle C.J."/>
            <person name="Probst A.J."/>
            <person name="Thomas B.C."/>
            <person name="Singh A."/>
            <person name="Wilkins M.J."/>
            <person name="Karaoz U."/>
            <person name="Brodie E.L."/>
            <person name="Williams K.H."/>
            <person name="Hubbard S.S."/>
            <person name="Banfield J.F."/>
        </authorList>
    </citation>
    <scope>NUCLEOTIDE SEQUENCE [LARGE SCALE GENOMIC DNA]</scope>
</reference>
<evidence type="ECO:0000256" key="12">
    <source>
        <dbReference type="ARBA" id="ARBA00029736"/>
    </source>
</evidence>
<dbReference type="GO" id="GO:0002939">
    <property type="term" value="P:tRNA N1-guanine methylation"/>
    <property type="evidence" value="ECO:0007669"/>
    <property type="project" value="TreeGrafter"/>
</dbReference>
<dbReference type="InterPro" id="IPR023148">
    <property type="entry name" value="tRNA_m1G_MeTrfase_C_sf"/>
</dbReference>
<evidence type="ECO:0000256" key="15">
    <source>
        <dbReference type="HAMAP-Rule" id="MF_00605"/>
    </source>
</evidence>
<dbReference type="PANTHER" id="PTHR46417:SF1">
    <property type="entry name" value="TRNA (GUANINE-N(1)-)-METHYLTRANSFERASE"/>
    <property type="match status" value="1"/>
</dbReference>
<evidence type="ECO:0000256" key="16">
    <source>
        <dbReference type="RuleBase" id="RU003464"/>
    </source>
</evidence>
<dbReference type="STRING" id="1797689.A3F24_01600"/>
<keyword evidence="11 15" id="KW-0819">tRNA processing</keyword>
<dbReference type="NCBIfam" id="NF000648">
    <property type="entry name" value="PRK00026.1"/>
    <property type="match status" value="1"/>
</dbReference>
<evidence type="ECO:0000313" key="19">
    <source>
        <dbReference type="Proteomes" id="UP000178515"/>
    </source>
</evidence>
<dbReference type="GO" id="GO:0052906">
    <property type="term" value="F:tRNA (guanine(37)-N1)-methyltransferase activity"/>
    <property type="evidence" value="ECO:0007669"/>
    <property type="project" value="UniProtKB-UniRule"/>
</dbReference>
<evidence type="ECO:0000256" key="11">
    <source>
        <dbReference type="ARBA" id="ARBA00022694"/>
    </source>
</evidence>
<evidence type="ECO:0000256" key="8">
    <source>
        <dbReference type="ARBA" id="ARBA00022603"/>
    </source>
</evidence>
<dbReference type="PIRSF" id="PIRSF000386">
    <property type="entry name" value="tRNA_mtase"/>
    <property type="match status" value="1"/>
</dbReference>
<dbReference type="InterPro" id="IPR002649">
    <property type="entry name" value="tRNA_m1G_MeTrfase_TrmD"/>
</dbReference>
<dbReference type="FunFam" id="3.40.1280.10:FF:000001">
    <property type="entry name" value="tRNA (guanine-N(1)-)-methyltransferase"/>
    <property type="match status" value="1"/>
</dbReference>
<evidence type="ECO:0000256" key="13">
    <source>
        <dbReference type="ARBA" id="ARBA00033392"/>
    </source>
</evidence>
<comment type="similarity">
    <text evidence="3 15 16">Belongs to the RNA methyltransferase TrmD family.</text>
</comment>
<dbReference type="Gene3D" id="1.10.1270.20">
    <property type="entry name" value="tRNA(m1g37)methyltransferase, domain 2"/>
    <property type="match status" value="1"/>
</dbReference>
<dbReference type="SUPFAM" id="SSF75217">
    <property type="entry name" value="alpha/beta knot"/>
    <property type="match status" value="1"/>
</dbReference>